<dbReference type="EMBL" id="BATC01000010">
    <property type="protein sequence ID" value="GAD58653.1"/>
    <property type="molecule type" value="Genomic_DNA"/>
</dbReference>
<gene>
    <name evidence="1" type="ORF">MBEBAB_0903</name>
</gene>
<evidence type="ECO:0000313" key="2">
    <source>
        <dbReference type="Proteomes" id="UP000016569"/>
    </source>
</evidence>
<sequence length="120" mass="13323">MLEILSSQAGLPFRVDVPESFDLVERPSGPDFDVYQVSRGDTAFVGIYVGCCSPFPIYDGRQTEAAGRFSILINENGANRAVEHLFVRESDGRQIHVWLHSVTGDDRALAERIAQTVDPR</sequence>
<evidence type="ECO:0000313" key="1">
    <source>
        <dbReference type="EMBL" id="GAD58653.1"/>
    </source>
</evidence>
<reference evidence="2" key="1">
    <citation type="journal article" date="2013" name="Genome Announc.">
        <title>Draft Genome Sequence of the Dimorphic Prosthecate Bacterium Brevundimonas abyssalis TAR-001T.</title>
        <authorList>
            <person name="Tsubouchi T."/>
            <person name="Nishi S."/>
            <person name="Usui K."/>
            <person name="Shimane Y."/>
            <person name="Takaki Y."/>
            <person name="Maruyama T."/>
            <person name="Hatada Y."/>
        </authorList>
    </citation>
    <scope>NUCLEOTIDE SEQUENCE [LARGE SCALE GENOMIC DNA]</scope>
    <source>
        <strain evidence="2">TAR-001</strain>
    </source>
</reference>
<name>A0A8E0KII2_9CAUL</name>
<proteinExistence type="predicted"/>
<accession>A0A8E0KII2</accession>
<comment type="caution">
    <text evidence="1">The sequence shown here is derived from an EMBL/GenBank/DDBJ whole genome shotgun (WGS) entry which is preliminary data.</text>
</comment>
<keyword evidence="2" id="KW-1185">Reference proteome</keyword>
<protein>
    <submittedName>
        <fullName evidence="1">Uncharacterized protein</fullName>
    </submittedName>
</protein>
<dbReference type="Proteomes" id="UP000016569">
    <property type="component" value="Unassembled WGS sequence"/>
</dbReference>
<organism evidence="1 2">
    <name type="scientific">Brevundimonas abyssalis TAR-001</name>
    <dbReference type="NCBI Taxonomy" id="1391729"/>
    <lineage>
        <taxon>Bacteria</taxon>
        <taxon>Pseudomonadati</taxon>
        <taxon>Pseudomonadota</taxon>
        <taxon>Alphaproteobacteria</taxon>
        <taxon>Caulobacterales</taxon>
        <taxon>Caulobacteraceae</taxon>
        <taxon>Brevundimonas</taxon>
    </lineage>
</organism>
<dbReference type="AlphaFoldDB" id="A0A8E0KII2"/>